<evidence type="ECO:0000256" key="12">
    <source>
        <dbReference type="ARBA" id="ARBA00023136"/>
    </source>
</evidence>
<evidence type="ECO:0000256" key="7">
    <source>
        <dbReference type="ARBA" id="ARBA00022723"/>
    </source>
</evidence>
<evidence type="ECO:0000259" key="15">
    <source>
        <dbReference type="PROSITE" id="PS50089"/>
    </source>
</evidence>
<proteinExistence type="predicted"/>
<dbReference type="Gene3D" id="3.30.40.10">
    <property type="entry name" value="Zinc/RING finger domain, C3HC4 (zinc finger)"/>
    <property type="match status" value="1"/>
</dbReference>
<dbReference type="PANTHER" id="PTHR46913:SF1">
    <property type="entry name" value="RING-H2 FINGER PROTEIN ATL16"/>
    <property type="match status" value="1"/>
</dbReference>
<keyword evidence="7" id="KW-0479">Metal-binding</keyword>
<dbReference type="SMART" id="SM00184">
    <property type="entry name" value="RING"/>
    <property type="match status" value="1"/>
</dbReference>
<dbReference type="InterPro" id="IPR044600">
    <property type="entry name" value="ATL1/ATL16-like"/>
</dbReference>
<evidence type="ECO:0000256" key="9">
    <source>
        <dbReference type="ARBA" id="ARBA00022786"/>
    </source>
</evidence>
<dbReference type="CDD" id="cd16461">
    <property type="entry name" value="RING-H2_EL5-like"/>
    <property type="match status" value="1"/>
</dbReference>
<dbReference type="PANTHER" id="PTHR46913">
    <property type="entry name" value="RING-H2 FINGER PROTEIN ATL16"/>
    <property type="match status" value="1"/>
</dbReference>
<keyword evidence="11 14" id="KW-1133">Transmembrane helix</keyword>
<name>A0AB40CY27_DIOCR</name>
<comment type="catalytic activity">
    <reaction evidence="1">
        <text>S-ubiquitinyl-[E2 ubiquitin-conjugating enzyme]-L-cysteine + [acceptor protein]-L-lysine = [E2 ubiquitin-conjugating enzyme]-L-cysteine + N(6)-ubiquitinyl-[acceptor protein]-L-lysine.</text>
        <dbReference type="EC" id="2.3.2.27"/>
    </reaction>
</comment>
<dbReference type="EC" id="2.3.2.27" evidence="4"/>
<evidence type="ECO:0000256" key="11">
    <source>
        <dbReference type="ARBA" id="ARBA00022989"/>
    </source>
</evidence>
<keyword evidence="16" id="KW-1185">Reference proteome</keyword>
<dbReference type="InterPro" id="IPR013083">
    <property type="entry name" value="Znf_RING/FYVE/PHD"/>
</dbReference>
<keyword evidence="9" id="KW-0833">Ubl conjugation pathway</keyword>
<feature type="domain" description="RING-type" evidence="15">
    <location>
        <begin position="97"/>
        <end position="139"/>
    </location>
</feature>
<dbReference type="Pfam" id="PF13639">
    <property type="entry name" value="zf-RING_2"/>
    <property type="match status" value="1"/>
</dbReference>
<evidence type="ECO:0000256" key="1">
    <source>
        <dbReference type="ARBA" id="ARBA00000900"/>
    </source>
</evidence>
<keyword evidence="8 13" id="KW-0863">Zinc-finger</keyword>
<dbReference type="InterPro" id="IPR001841">
    <property type="entry name" value="Znf_RING"/>
</dbReference>
<keyword evidence="10" id="KW-0862">Zinc</keyword>
<evidence type="ECO:0000256" key="14">
    <source>
        <dbReference type="SAM" id="Phobius"/>
    </source>
</evidence>
<evidence type="ECO:0000256" key="4">
    <source>
        <dbReference type="ARBA" id="ARBA00012483"/>
    </source>
</evidence>
<dbReference type="GO" id="GO:0061630">
    <property type="term" value="F:ubiquitin protein ligase activity"/>
    <property type="evidence" value="ECO:0007669"/>
    <property type="project" value="UniProtKB-EC"/>
</dbReference>
<comment type="pathway">
    <text evidence="3">Protein modification; protein ubiquitination.</text>
</comment>
<evidence type="ECO:0000256" key="8">
    <source>
        <dbReference type="ARBA" id="ARBA00022771"/>
    </source>
</evidence>
<dbReference type="GO" id="GO:0016020">
    <property type="term" value="C:membrane"/>
    <property type="evidence" value="ECO:0007669"/>
    <property type="project" value="UniProtKB-SubCell"/>
</dbReference>
<reference evidence="17" key="1">
    <citation type="submission" date="2025-08" db="UniProtKB">
        <authorList>
            <consortium name="RefSeq"/>
        </authorList>
    </citation>
    <scope>IDENTIFICATION</scope>
</reference>
<evidence type="ECO:0000256" key="5">
    <source>
        <dbReference type="ARBA" id="ARBA00022679"/>
    </source>
</evidence>
<dbReference type="GO" id="GO:0016567">
    <property type="term" value="P:protein ubiquitination"/>
    <property type="evidence" value="ECO:0007669"/>
    <property type="project" value="InterPro"/>
</dbReference>
<dbReference type="GO" id="GO:0008270">
    <property type="term" value="F:zinc ion binding"/>
    <property type="evidence" value="ECO:0007669"/>
    <property type="project" value="UniProtKB-KW"/>
</dbReference>
<keyword evidence="12 14" id="KW-0472">Membrane</keyword>
<dbReference type="Proteomes" id="UP001515500">
    <property type="component" value="Chromosome 18"/>
</dbReference>
<comment type="subcellular location">
    <subcellularLocation>
        <location evidence="2">Membrane</location>
        <topology evidence="2">Single-pass membrane protein</topology>
    </subcellularLocation>
</comment>
<evidence type="ECO:0000256" key="3">
    <source>
        <dbReference type="ARBA" id="ARBA00004906"/>
    </source>
</evidence>
<evidence type="ECO:0000313" key="16">
    <source>
        <dbReference type="Proteomes" id="UP001515500"/>
    </source>
</evidence>
<dbReference type="RefSeq" id="XP_039144979.1">
    <property type="nucleotide sequence ID" value="XM_039289045.1"/>
</dbReference>
<evidence type="ECO:0000256" key="10">
    <source>
        <dbReference type="ARBA" id="ARBA00022833"/>
    </source>
</evidence>
<dbReference type="AlphaFoldDB" id="A0AB40CY27"/>
<keyword evidence="5" id="KW-0808">Transferase</keyword>
<feature type="transmembrane region" description="Helical" evidence="14">
    <location>
        <begin position="20"/>
        <end position="45"/>
    </location>
</feature>
<organism evidence="16 17">
    <name type="scientific">Dioscorea cayennensis subsp. rotundata</name>
    <name type="common">White Guinea yam</name>
    <name type="synonym">Dioscorea rotundata</name>
    <dbReference type="NCBI Taxonomy" id="55577"/>
    <lineage>
        <taxon>Eukaryota</taxon>
        <taxon>Viridiplantae</taxon>
        <taxon>Streptophyta</taxon>
        <taxon>Embryophyta</taxon>
        <taxon>Tracheophyta</taxon>
        <taxon>Spermatophyta</taxon>
        <taxon>Magnoliopsida</taxon>
        <taxon>Liliopsida</taxon>
        <taxon>Dioscoreales</taxon>
        <taxon>Dioscoreaceae</taxon>
        <taxon>Dioscorea</taxon>
    </lineage>
</organism>
<accession>A0AB40CY27</accession>
<keyword evidence="6 14" id="KW-0812">Transmembrane</keyword>
<gene>
    <name evidence="17" type="primary">LOC120282273</name>
</gene>
<dbReference type="PROSITE" id="PS50089">
    <property type="entry name" value="ZF_RING_2"/>
    <property type="match status" value="1"/>
</dbReference>
<sequence length="157" mass="17516">MATISLPPDTTGDEHSSHDLYYFAICITAVAIIVISCNIIAFACCHPCQLLHNFRRLCHGSWLTSNEQTLNSLPVCQYNSNQNDNQKSEEVSNQAECPVCLSTFTDGDQLRRLPHCQHSFHFSCIDMWLNSHSSCPVCRAHALPILPQLPTVDVTVT</sequence>
<evidence type="ECO:0000313" key="17">
    <source>
        <dbReference type="RefSeq" id="XP_039144979.1"/>
    </source>
</evidence>
<dbReference type="GeneID" id="120282273"/>
<protein>
    <recommendedName>
        <fullName evidence="4">RING-type E3 ubiquitin transferase</fullName>
        <ecNumber evidence="4">2.3.2.27</ecNumber>
    </recommendedName>
</protein>
<dbReference type="SUPFAM" id="SSF57850">
    <property type="entry name" value="RING/U-box"/>
    <property type="match status" value="1"/>
</dbReference>
<evidence type="ECO:0000256" key="6">
    <source>
        <dbReference type="ARBA" id="ARBA00022692"/>
    </source>
</evidence>
<evidence type="ECO:0000256" key="13">
    <source>
        <dbReference type="PROSITE-ProRule" id="PRU00175"/>
    </source>
</evidence>
<evidence type="ECO:0000256" key="2">
    <source>
        <dbReference type="ARBA" id="ARBA00004167"/>
    </source>
</evidence>